<name>A0AAN7C070_9PEZI</name>
<dbReference type="Proteomes" id="UP001303760">
    <property type="component" value="Unassembled WGS sequence"/>
</dbReference>
<proteinExistence type="predicted"/>
<gene>
    <name evidence="1" type="ORF">C8A03DRAFT_20054</name>
</gene>
<protein>
    <submittedName>
        <fullName evidence="1">Uncharacterized protein</fullName>
    </submittedName>
</protein>
<dbReference type="AlphaFoldDB" id="A0AAN7C070"/>
<dbReference type="EMBL" id="MU861003">
    <property type="protein sequence ID" value="KAK4232707.1"/>
    <property type="molecule type" value="Genomic_DNA"/>
</dbReference>
<keyword evidence="2" id="KW-1185">Reference proteome</keyword>
<reference evidence="1" key="1">
    <citation type="journal article" date="2023" name="Mol. Phylogenet. Evol.">
        <title>Genome-scale phylogeny and comparative genomics of the fungal order Sordariales.</title>
        <authorList>
            <person name="Hensen N."/>
            <person name="Bonometti L."/>
            <person name="Westerberg I."/>
            <person name="Brannstrom I.O."/>
            <person name="Guillou S."/>
            <person name="Cros-Aarteil S."/>
            <person name="Calhoun S."/>
            <person name="Haridas S."/>
            <person name="Kuo A."/>
            <person name="Mondo S."/>
            <person name="Pangilinan J."/>
            <person name="Riley R."/>
            <person name="LaButti K."/>
            <person name="Andreopoulos B."/>
            <person name="Lipzen A."/>
            <person name="Chen C."/>
            <person name="Yan M."/>
            <person name="Daum C."/>
            <person name="Ng V."/>
            <person name="Clum A."/>
            <person name="Steindorff A."/>
            <person name="Ohm R.A."/>
            <person name="Martin F."/>
            <person name="Silar P."/>
            <person name="Natvig D.O."/>
            <person name="Lalanne C."/>
            <person name="Gautier V."/>
            <person name="Ament-Velasquez S.L."/>
            <person name="Kruys A."/>
            <person name="Hutchinson M.I."/>
            <person name="Powell A.J."/>
            <person name="Barry K."/>
            <person name="Miller A.N."/>
            <person name="Grigoriev I.V."/>
            <person name="Debuchy R."/>
            <person name="Gladieux P."/>
            <person name="Hiltunen Thoren M."/>
            <person name="Johannesson H."/>
        </authorList>
    </citation>
    <scope>NUCLEOTIDE SEQUENCE</scope>
    <source>
        <strain evidence="1">CBS 532.94</strain>
    </source>
</reference>
<sequence>MASFDEIFVPLPAFRTAICREYRTAVTARSIAPHVNPYHGHLAARTRRCIVEEALALHGNGMLAADIHDIRFPDNAIPAIDSLPDWSDRKRCVQCGYIRRTRQDRRKVVRERASSR</sequence>
<comment type="caution">
    <text evidence="1">The sequence shown here is derived from an EMBL/GenBank/DDBJ whole genome shotgun (WGS) entry which is preliminary data.</text>
</comment>
<reference evidence="1" key="2">
    <citation type="submission" date="2023-05" db="EMBL/GenBank/DDBJ databases">
        <authorList>
            <consortium name="Lawrence Berkeley National Laboratory"/>
            <person name="Steindorff A."/>
            <person name="Hensen N."/>
            <person name="Bonometti L."/>
            <person name="Westerberg I."/>
            <person name="Brannstrom I.O."/>
            <person name="Guillou S."/>
            <person name="Cros-Aarteil S."/>
            <person name="Calhoun S."/>
            <person name="Haridas S."/>
            <person name="Kuo A."/>
            <person name="Mondo S."/>
            <person name="Pangilinan J."/>
            <person name="Riley R."/>
            <person name="Labutti K."/>
            <person name="Andreopoulos B."/>
            <person name="Lipzen A."/>
            <person name="Chen C."/>
            <person name="Yanf M."/>
            <person name="Daum C."/>
            <person name="Ng V."/>
            <person name="Clum A."/>
            <person name="Ohm R."/>
            <person name="Martin F."/>
            <person name="Silar P."/>
            <person name="Natvig D."/>
            <person name="Lalanne C."/>
            <person name="Gautier V."/>
            <person name="Ament-Velasquez S.L."/>
            <person name="Kruys A."/>
            <person name="Hutchinson M.I."/>
            <person name="Powell A.J."/>
            <person name="Barry K."/>
            <person name="Miller A.N."/>
            <person name="Grigoriev I.V."/>
            <person name="Debuchy R."/>
            <person name="Gladieux P."/>
            <person name="Thoren M.H."/>
            <person name="Johannesson H."/>
        </authorList>
    </citation>
    <scope>NUCLEOTIDE SEQUENCE</scope>
    <source>
        <strain evidence="1">CBS 532.94</strain>
    </source>
</reference>
<organism evidence="1 2">
    <name type="scientific">Achaetomium macrosporum</name>
    <dbReference type="NCBI Taxonomy" id="79813"/>
    <lineage>
        <taxon>Eukaryota</taxon>
        <taxon>Fungi</taxon>
        <taxon>Dikarya</taxon>
        <taxon>Ascomycota</taxon>
        <taxon>Pezizomycotina</taxon>
        <taxon>Sordariomycetes</taxon>
        <taxon>Sordariomycetidae</taxon>
        <taxon>Sordariales</taxon>
        <taxon>Chaetomiaceae</taxon>
        <taxon>Achaetomium</taxon>
    </lineage>
</organism>
<accession>A0AAN7C070</accession>
<evidence type="ECO:0000313" key="2">
    <source>
        <dbReference type="Proteomes" id="UP001303760"/>
    </source>
</evidence>
<evidence type="ECO:0000313" key="1">
    <source>
        <dbReference type="EMBL" id="KAK4232707.1"/>
    </source>
</evidence>